<keyword evidence="2 5" id="KW-0479">Metal-binding</keyword>
<dbReference type="SUPFAM" id="SSF49503">
    <property type="entry name" value="Cupredoxins"/>
    <property type="match status" value="1"/>
</dbReference>
<feature type="binding site" evidence="5">
    <location>
        <position position="136"/>
    </location>
    <ligand>
        <name>Cu cation</name>
        <dbReference type="ChEBI" id="CHEBI:23378"/>
    </ligand>
</feature>
<dbReference type="RefSeq" id="WP_256335666.1">
    <property type="nucleotide sequence ID" value="NZ_FNPC01000003.1"/>
</dbReference>
<dbReference type="GO" id="GO:0009055">
    <property type="term" value="F:electron transfer activity"/>
    <property type="evidence" value="ECO:0007669"/>
    <property type="project" value="InterPro"/>
</dbReference>
<evidence type="ECO:0000256" key="5">
    <source>
        <dbReference type="PIRSR" id="PIRSR602387-1"/>
    </source>
</evidence>
<dbReference type="InterPro" id="IPR006311">
    <property type="entry name" value="TAT_signal"/>
</dbReference>
<proteinExistence type="predicted"/>
<sequence length="149" mass="15549">MERYRGNPSRRAVLAAVGTTGLALGAGCLSGDGDAAASGGDDWLESANNYDGVDDHTGESTVTVAVGAAGGLAFDPAAVRVDVGTDVVWEWTGEGGQHDVVEENGRFESDLHRESGATFTHRFEETGTYRYACTPHQASGMRGAVEVVE</sequence>
<keyword evidence="8" id="KW-1185">Reference proteome</keyword>
<organism evidence="7 8">
    <name type="scientific">Halopenitus persicus</name>
    <dbReference type="NCBI Taxonomy" id="1048396"/>
    <lineage>
        <taxon>Archaea</taxon>
        <taxon>Methanobacteriati</taxon>
        <taxon>Methanobacteriota</taxon>
        <taxon>Stenosarchaea group</taxon>
        <taxon>Halobacteria</taxon>
        <taxon>Halobacteriales</taxon>
        <taxon>Haloferacaceae</taxon>
        <taxon>Halopenitus</taxon>
    </lineage>
</organism>
<protein>
    <submittedName>
        <fullName evidence="7">Halocyanin domain-containing protein</fullName>
    </submittedName>
</protein>
<dbReference type="GO" id="GO:0005507">
    <property type="term" value="F:copper ion binding"/>
    <property type="evidence" value="ECO:0007669"/>
    <property type="project" value="InterPro"/>
</dbReference>
<evidence type="ECO:0000256" key="3">
    <source>
        <dbReference type="ARBA" id="ARBA00022982"/>
    </source>
</evidence>
<dbReference type="PROSITE" id="PS51257">
    <property type="entry name" value="PROKAR_LIPOPROTEIN"/>
    <property type="match status" value="1"/>
</dbReference>
<dbReference type="PROSITE" id="PS51318">
    <property type="entry name" value="TAT"/>
    <property type="match status" value="1"/>
</dbReference>
<dbReference type="InterPro" id="IPR002387">
    <property type="entry name" value="Plastocyanin"/>
</dbReference>
<feature type="binding site" evidence="5">
    <location>
        <position position="133"/>
    </location>
    <ligand>
        <name>Cu cation</name>
        <dbReference type="ChEBI" id="CHEBI:23378"/>
    </ligand>
</feature>
<name>A0A1H3HKS7_9EURY</name>
<gene>
    <name evidence="7" type="ORF">SAMN05216564_103314</name>
</gene>
<evidence type="ECO:0000256" key="1">
    <source>
        <dbReference type="ARBA" id="ARBA00022448"/>
    </source>
</evidence>
<dbReference type="PROSITE" id="PS00196">
    <property type="entry name" value="COPPER_BLUE"/>
    <property type="match status" value="1"/>
</dbReference>
<dbReference type="NCBIfam" id="TIGR03102">
    <property type="entry name" value="halo_cynanin"/>
    <property type="match status" value="1"/>
</dbReference>
<evidence type="ECO:0000259" key="6">
    <source>
        <dbReference type="Pfam" id="PF00127"/>
    </source>
</evidence>
<evidence type="ECO:0000313" key="7">
    <source>
        <dbReference type="EMBL" id="SDY15825.1"/>
    </source>
</evidence>
<comment type="cofactor">
    <cofactor evidence="5">
        <name>Cu(2+)</name>
        <dbReference type="ChEBI" id="CHEBI:29036"/>
    </cofactor>
    <text evidence="5">The crystal structure with reduced Cu(1+) has also been determined.</text>
</comment>
<feature type="domain" description="Blue (type 1) copper" evidence="6">
    <location>
        <begin position="67"/>
        <end position="147"/>
    </location>
</feature>
<dbReference type="InterPro" id="IPR017533">
    <property type="entry name" value="Halocyanin"/>
</dbReference>
<evidence type="ECO:0000256" key="2">
    <source>
        <dbReference type="ARBA" id="ARBA00022723"/>
    </source>
</evidence>
<reference evidence="8" key="1">
    <citation type="submission" date="2016-10" db="EMBL/GenBank/DDBJ databases">
        <authorList>
            <person name="Varghese N."/>
            <person name="Submissions S."/>
        </authorList>
    </citation>
    <scope>NUCLEOTIDE SEQUENCE [LARGE SCALE GENOMIC DNA]</scope>
    <source>
        <strain evidence="8">DC30,IBRC 10041,KCTC 4046</strain>
    </source>
</reference>
<dbReference type="EMBL" id="FNPC01000003">
    <property type="protein sequence ID" value="SDY15825.1"/>
    <property type="molecule type" value="Genomic_DNA"/>
</dbReference>
<feature type="binding site" evidence="5">
    <location>
        <position position="141"/>
    </location>
    <ligand>
        <name>Cu cation</name>
        <dbReference type="ChEBI" id="CHEBI:23378"/>
    </ligand>
</feature>
<dbReference type="InterPro" id="IPR028871">
    <property type="entry name" value="BlueCu_1_BS"/>
</dbReference>
<dbReference type="Proteomes" id="UP000199079">
    <property type="component" value="Unassembled WGS sequence"/>
</dbReference>
<keyword evidence="4 5" id="KW-0186">Copper</keyword>
<evidence type="ECO:0000256" key="4">
    <source>
        <dbReference type="ARBA" id="ARBA00023008"/>
    </source>
</evidence>
<feature type="binding site" evidence="5">
    <location>
        <position position="98"/>
    </location>
    <ligand>
        <name>Cu cation</name>
        <dbReference type="ChEBI" id="CHEBI:23378"/>
    </ligand>
</feature>
<dbReference type="PRINTS" id="PR00157">
    <property type="entry name" value="PLASTOCYANIN"/>
</dbReference>
<evidence type="ECO:0000313" key="8">
    <source>
        <dbReference type="Proteomes" id="UP000199079"/>
    </source>
</evidence>
<keyword evidence="3" id="KW-0249">Electron transport</keyword>
<dbReference type="Gene3D" id="2.60.40.420">
    <property type="entry name" value="Cupredoxins - blue copper proteins"/>
    <property type="match status" value="1"/>
</dbReference>
<dbReference type="InterPro" id="IPR008972">
    <property type="entry name" value="Cupredoxin"/>
</dbReference>
<accession>A0A1H3HKS7</accession>
<keyword evidence="1" id="KW-0813">Transport</keyword>
<dbReference type="Pfam" id="PF00127">
    <property type="entry name" value="Copper-bind"/>
    <property type="match status" value="1"/>
</dbReference>
<dbReference type="InterPro" id="IPR000923">
    <property type="entry name" value="BlueCu_1"/>
</dbReference>
<dbReference type="CDD" id="cd04220">
    <property type="entry name" value="Halocyanin"/>
    <property type="match status" value="1"/>
</dbReference>
<dbReference type="AlphaFoldDB" id="A0A1H3HKS7"/>